<gene>
    <name evidence="1" type="ORF">TTHERM_000647239</name>
</gene>
<dbReference type="KEGG" id="tet:TTHERM_000647239"/>
<dbReference type="RefSeq" id="XP_012656386.1">
    <property type="nucleotide sequence ID" value="XM_012800932.1"/>
</dbReference>
<evidence type="ECO:0000313" key="2">
    <source>
        <dbReference type="Proteomes" id="UP000009168"/>
    </source>
</evidence>
<evidence type="ECO:0000313" key="1">
    <source>
        <dbReference type="EMBL" id="EWS71087.1"/>
    </source>
</evidence>
<sequence>MAQNGLCAEAIENMVIFSNQTFSQLGDLKLLERCAIVQQNKQACIYPRLGYILDIKKGLITKDIFLTFCALYDSEIKDCVEFQSGFIRINSTQYGTFIGYSFINPDQVLPFSNSQNIACSRGFEFKQTRFLKGCLLSQKKSQLMNNQIANCLQMMNDIQCKTCQKGYALRDDKQKCQLVTQNCQEYTQIQNQNVCISCLPYYILFQQSCVFMKGCQVISRKNPKKCMACDNKFELIDGECMSLKSNQIIYTYDFQNENEQSNLDKQSQIDTYRNEKVEEIYFNQNKIHQQFNVQWAECSVIGQNKCLKCNDLSFYYDQKQKKCLQRVRSLYCSNTIYNQDDCLNLECQEDYQINQEIFDRLDLNDKLTIQYIEEYLSHKFFDSDYLMSEFEIQQFYLNYQQKGASIENKVYCIAKQVTQDQNCIQFDSQNKQCLKCQQGYYLINHIELGQPFLRSQCQSNLIVLNLDNCISYDLEKNVCYECQEGYHFNSKTMQCLKNILDCYIHTVQNECLLCQEGYTLNQQNQCNIIFIEQLNNFMIENKLKKQQFNPQCVLFQNEKCILCAEGFVLDLTNNSQCQFDSLFPDCKTIDFLNQDKSEILNMQMYSRDYKVCKECRQGYIIEKGFCIKKSKIPFQNHITDYLNGITNCLMYDDSIICLQCDHGYQFNQKKNQCIKKFKFDRLLFEQQLEPVQNGCLLYSDDGKCKICQDNLFLMTDFNCYEECPKDYFFQYDKQHGIVCFACPLNCQKCTFDYNYIGSYKQVKCLSCITGQIFHSEIYQCKSNCEFLTEEDTNFCVKKCKHNYFQIENKCLKSCPFFYKVVDEENVCIQDCKGMYGYQDDAKKCSKDCDEGYAIMIDQKLCKKCIIDQCKTCNINELDVCIECKIPYTNIQGKCRYQCQNKLIVDNQEKCDKNVTIEYCTKQLYERCQECLNTFELTNDLICACPEGTFFNQKTNECELCGLRCLQCDQKLGCLKCAQTFLKIKLFDKLECTDQCGPGYFQDLHQNMCQRCQKNCLICNDTNNCLECLPTFQLQNNNKKNECTCPLNQTLNEESNTCELQCQDGYKPDTMKCCETQYCSQCNKNSQICDKCNKDFPYLFQNSCRQECPEGYYQDTIEFQCKSCSPLCKLCEKDSSNCLSCSLPQHKIEDSSCKCNKNKVFFQNDCFIECPKYTMLSPDKMVCEEYCTDLSFPVFDELGRFERCEFDLGQPDSKFCYQNLNFLNKLIDFGIGEQKKQQQSESFMLIIQIQKTPKDCYIFKLRGKDENDSFHLIQRLKDQKNQDLLNMNFYLESEIEINQIQENNLVECNTYYCIFYFEVYLKNILQQIYKLRISSEYKTVIVEGIQDFTILLNGEQNVVIPQSIPQEQILQSVMQIQCSPSNYCSQREIKTEINHPVSISIEATFKFGNDEDNLLTIYPLSLYILEKNSLKLPIQTFYFDNSFPSSIKLIVYFNHQAKGQLIIILRAYNQKYFMKGLEFFNYENNYLKFLVQEIGIEVLEAKQNQKEKGDEKQQIDKNIQKTSLNKLNKQIFQILLKIKVHSSSNKCKLN</sequence>
<dbReference type="InParanoid" id="W7WZQ9"/>
<dbReference type="GeneID" id="24440005"/>
<reference evidence="2" key="1">
    <citation type="journal article" date="2006" name="PLoS Biol.">
        <title>Macronuclear genome sequence of the ciliate Tetrahymena thermophila, a model eukaryote.</title>
        <authorList>
            <person name="Eisen J.A."/>
            <person name="Coyne R.S."/>
            <person name="Wu M."/>
            <person name="Wu D."/>
            <person name="Thiagarajan M."/>
            <person name="Wortman J.R."/>
            <person name="Badger J.H."/>
            <person name="Ren Q."/>
            <person name="Amedeo P."/>
            <person name="Jones K.M."/>
            <person name="Tallon L.J."/>
            <person name="Delcher A.L."/>
            <person name="Salzberg S.L."/>
            <person name="Silva J.C."/>
            <person name="Haas B.J."/>
            <person name="Majoros W.H."/>
            <person name="Farzad M."/>
            <person name="Carlton J.M."/>
            <person name="Smith R.K. Jr."/>
            <person name="Garg J."/>
            <person name="Pearlman R.E."/>
            <person name="Karrer K.M."/>
            <person name="Sun L."/>
            <person name="Manning G."/>
            <person name="Elde N.C."/>
            <person name="Turkewitz A.P."/>
            <person name="Asai D.J."/>
            <person name="Wilkes D.E."/>
            <person name="Wang Y."/>
            <person name="Cai H."/>
            <person name="Collins K."/>
            <person name="Stewart B.A."/>
            <person name="Lee S.R."/>
            <person name="Wilamowska K."/>
            <person name="Weinberg Z."/>
            <person name="Ruzzo W.L."/>
            <person name="Wloga D."/>
            <person name="Gaertig J."/>
            <person name="Frankel J."/>
            <person name="Tsao C.-C."/>
            <person name="Gorovsky M.A."/>
            <person name="Keeling P.J."/>
            <person name="Waller R.F."/>
            <person name="Patron N.J."/>
            <person name="Cherry J.M."/>
            <person name="Stover N.A."/>
            <person name="Krieger C.J."/>
            <person name="del Toro C."/>
            <person name="Ryder H.F."/>
            <person name="Williamson S.C."/>
            <person name="Barbeau R.A."/>
            <person name="Hamilton E.P."/>
            <person name="Orias E."/>
        </authorList>
    </citation>
    <scope>NUCLEOTIDE SEQUENCE [LARGE SCALE GENOMIC DNA]</scope>
    <source>
        <strain evidence="2">SB210</strain>
    </source>
</reference>
<dbReference type="Gene3D" id="2.10.220.10">
    <property type="entry name" value="Hormone Receptor, Insulin-like Growth Factor Receptor 1, Chain A, domain 2"/>
    <property type="match status" value="4"/>
</dbReference>
<proteinExistence type="predicted"/>
<dbReference type="EMBL" id="GG662245">
    <property type="protein sequence ID" value="EWS71087.1"/>
    <property type="molecule type" value="Genomic_DNA"/>
</dbReference>
<dbReference type="SMART" id="SM00261">
    <property type="entry name" value="FU"/>
    <property type="match status" value="7"/>
</dbReference>
<accession>W7WZQ9</accession>
<keyword evidence="2" id="KW-1185">Reference proteome</keyword>
<dbReference type="PANTHER" id="PTHR23275">
    <property type="entry name" value="CABRIOLET.-RELATED"/>
    <property type="match status" value="1"/>
</dbReference>
<name>W7WZQ9_TETTS</name>
<organism evidence="1 2">
    <name type="scientific">Tetrahymena thermophila (strain SB210)</name>
    <dbReference type="NCBI Taxonomy" id="312017"/>
    <lineage>
        <taxon>Eukaryota</taxon>
        <taxon>Sar</taxon>
        <taxon>Alveolata</taxon>
        <taxon>Ciliophora</taxon>
        <taxon>Intramacronucleata</taxon>
        <taxon>Oligohymenophorea</taxon>
        <taxon>Hymenostomatida</taxon>
        <taxon>Tetrahymenina</taxon>
        <taxon>Tetrahymenidae</taxon>
        <taxon>Tetrahymena</taxon>
    </lineage>
</organism>
<dbReference type="SUPFAM" id="SSF57184">
    <property type="entry name" value="Growth factor receptor domain"/>
    <property type="match status" value="6"/>
</dbReference>
<dbReference type="InterPro" id="IPR052798">
    <property type="entry name" value="Giardia_VSA"/>
</dbReference>
<dbReference type="Proteomes" id="UP000009168">
    <property type="component" value="Unassembled WGS sequence"/>
</dbReference>
<dbReference type="InterPro" id="IPR006212">
    <property type="entry name" value="Furin_repeat"/>
</dbReference>
<dbReference type="InterPro" id="IPR009030">
    <property type="entry name" value="Growth_fac_rcpt_cys_sf"/>
</dbReference>
<protein>
    <submittedName>
        <fullName evidence="1">DHHC zinc finger protein</fullName>
    </submittedName>
</protein>
<dbReference type="eggNOG" id="KOG3525">
    <property type="taxonomic scope" value="Eukaryota"/>
</dbReference>
<dbReference type="OrthoDB" id="6047727at2759"/>